<protein>
    <submittedName>
        <fullName evidence="1">Uncharacterized protein</fullName>
    </submittedName>
</protein>
<comment type="caution">
    <text evidence="1">The sequence shown here is derived from an EMBL/GenBank/DDBJ whole genome shotgun (WGS) entry which is preliminary data.</text>
</comment>
<reference evidence="1 2" key="1">
    <citation type="journal article" date="2018" name="Sci. Rep.">
        <title>Genomic signatures of local adaptation to the degree of environmental predictability in rotifers.</title>
        <authorList>
            <person name="Franch-Gras L."/>
            <person name="Hahn C."/>
            <person name="Garcia-Roger E.M."/>
            <person name="Carmona M.J."/>
            <person name="Serra M."/>
            <person name="Gomez A."/>
        </authorList>
    </citation>
    <scope>NUCLEOTIDE SEQUENCE [LARGE SCALE GENOMIC DNA]</scope>
    <source>
        <strain evidence="1">HYR1</strain>
    </source>
</reference>
<proteinExistence type="predicted"/>
<evidence type="ECO:0000313" key="1">
    <source>
        <dbReference type="EMBL" id="RNA13524.1"/>
    </source>
</evidence>
<name>A0A3M7QR22_BRAPC</name>
<keyword evidence="2" id="KW-1185">Reference proteome</keyword>
<gene>
    <name evidence="1" type="ORF">BpHYR1_019833</name>
</gene>
<dbReference type="EMBL" id="REGN01005385">
    <property type="protein sequence ID" value="RNA13524.1"/>
    <property type="molecule type" value="Genomic_DNA"/>
</dbReference>
<dbReference type="AlphaFoldDB" id="A0A3M7QR22"/>
<sequence length="93" mass="11139">MNFFLELILIEPKCPAENDNKRYHSMADLTDCTVRGLPQNLHKFNKNPKKEKFGINVFFSKTKIKNKKMLLLRYFDRSDLFKYFLVTDIFLTN</sequence>
<dbReference type="Proteomes" id="UP000276133">
    <property type="component" value="Unassembled WGS sequence"/>
</dbReference>
<organism evidence="1 2">
    <name type="scientific">Brachionus plicatilis</name>
    <name type="common">Marine rotifer</name>
    <name type="synonym">Brachionus muelleri</name>
    <dbReference type="NCBI Taxonomy" id="10195"/>
    <lineage>
        <taxon>Eukaryota</taxon>
        <taxon>Metazoa</taxon>
        <taxon>Spiralia</taxon>
        <taxon>Gnathifera</taxon>
        <taxon>Rotifera</taxon>
        <taxon>Eurotatoria</taxon>
        <taxon>Monogononta</taxon>
        <taxon>Pseudotrocha</taxon>
        <taxon>Ploima</taxon>
        <taxon>Brachionidae</taxon>
        <taxon>Brachionus</taxon>
    </lineage>
</organism>
<accession>A0A3M7QR22</accession>
<evidence type="ECO:0000313" key="2">
    <source>
        <dbReference type="Proteomes" id="UP000276133"/>
    </source>
</evidence>